<dbReference type="InterPro" id="IPR051906">
    <property type="entry name" value="TolC-like"/>
</dbReference>
<accession>A0A2H3KKD5</accession>
<keyword evidence="4" id="KW-1134">Transmembrane beta strand</keyword>
<dbReference type="Proteomes" id="UP000220828">
    <property type="component" value="Unassembled WGS sequence"/>
</dbReference>
<name>A0A2H3KKD5_9FLAO</name>
<feature type="signal peptide" evidence="8">
    <location>
        <begin position="1"/>
        <end position="23"/>
    </location>
</feature>
<evidence type="ECO:0000313" key="10">
    <source>
        <dbReference type="Proteomes" id="UP000220828"/>
    </source>
</evidence>
<dbReference type="PANTHER" id="PTHR30026:SF20">
    <property type="entry name" value="OUTER MEMBRANE PROTEIN TOLC"/>
    <property type="match status" value="1"/>
</dbReference>
<comment type="caution">
    <text evidence="9">The sequence shown here is derived from an EMBL/GenBank/DDBJ whole genome shotgun (WGS) entry which is preliminary data.</text>
</comment>
<gene>
    <name evidence="9" type="ORF">B0A77_04470</name>
</gene>
<dbReference type="InterPro" id="IPR003423">
    <property type="entry name" value="OMP_efflux"/>
</dbReference>
<keyword evidence="5" id="KW-0812">Transmembrane</keyword>
<evidence type="ECO:0000256" key="7">
    <source>
        <dbReference type="ARBA" id="ARBA00023237"/>
    </source>
</evidence>
<keyword evidence="7" id="KW-0998">Cell outer membrane</keyword>
<sequence>MKKIFLTPLLVVFGLFSGFEATAQSQNQKWTLEACVQYALAHNISIKQSDLDSQSAAVEKKAALGNFLPTVNVSGTHSWNVGLNQNITTGILENQTTQNTSVGLNSGITIYNGMQNQNRLRRANLSVLAAQFQSLKMKDDVALNVANAYLQILFNKENLKVQKEQLANNQKQLQRSTALVAAGSVPRGDLLDIKATVASNEQNVVLAENNLLISKLSLAQLLQFDDFQNFDTADDIPTSLTESEILIQDPKNIVQKAKENRVEPKIATTNFEIAQKDLLIAKGALQPRVSGFYSFTTRAGYSDRVVGVVPNLANPTTPIGYVEGTNQAVLQPNFLPVTGKAAPILTQFDDYKGHSVALQLSIPVFNGFSAKNNITRAKIALERTKIAQEQTAIDLERNVYTAYTNAKGALNANKAAQTTLLARQEAYNYAQEKYAVGMMNAFDFNQSQTVLANAQSEVLRTKYDYIFKLKIIELYFGIPIIKN</sequence>
<dbReference type="OrthoDB" id="9811587at2"/>
<dbReference type="Gene3D" id="1.20.1600.10">
    <property type="entry name" value="Outer membrane efflux proteins (OEP)"/>
    <property type="match status" value="1"/>
</dbReference>
<dbReference type="SUPFAM" id="SSF56954">
    <property type="entry name" value="Outer membrane efflux proteins (OEP)"/>
    <property type="match status" value="1"/>
</dbReference>
<dbReference type="GO" id="GO:0015288">
    <property type="term" value="F:porin activity"/>
    <property type="evidence" value="ECO:0007669"/>
    <property type="project" value="TreeGrafter"/>
</dbReference>
<feature type="chain" id="PRO_5013917655" evidence="8">
    <location>
        <begin position="24"/>
        <end position="483"/>
    </location>
</feature>
<evidence type="ECO:0000256" key="2">
    <source>
        <dbReference type="ARBA" id="ARBA00007613"/>
    </source>
</evidence>
<organism evidence="9 10">
    <name type="scientific">Flavobacterium branchiophilum</name>
    <dbReference type="NCBI Taxonomy" id="55197"/>
    <lineage>
        <taxon>Bacteria</taxon>
        <taxon>Pseudomonadati</taxon>
        <taxon>Bacteroidota</taxon>
        <taxon>Flavobacteriia</taxon>
        <taxon>Flavobacteriales</taxon>
        <taxon>Flavobacteriaceae</taxon>
        <taxon>Flavobacterium</taxon>
    </lineage>
</organism>
<dbReference type="GO" id="GO:0009279">
    <property type="term" value="C:cell outer membrane"/>
    <property type="evidence" value="ECO:0007669"/>
    <property type="project" value="UniProtKB-SubCell"/>
</dbReference>
<evidence type="ECO:0000256" key="6">
    <source>
        <dbReference type="ARBA" id="ARBA00023136"/>
    </source>
</evidence>
<evidence type="ECO:0000313" key="9">
    <source>
        <dbReference type="EMBL" id="PDS25553.1"/>
    </source>
</evidence>
<dbReference type="GO" id="GO:1990281">
    <property type="term" value="C:efflux pump complex"/>
    <property type="evidence" value="ECO:0007669"/>
    <property type="project" value="TreeGrafter"/>
</dbReference>
<evidence type="ECO:0000256" key="5">
    <source>
        <dbReference type="ARBA" id="ARBA00022692"/>
    </source>
</evidence>
<keyword evidence="8" id="KW-0732">Signal</keyword>
<dbReference type="PANTHER" id="PTHR30026">
    <property type="entry name" value="OUTER MEMBRANE PROTEIN TOLC"/>
    <property type="match status" value="1"/>
</dbReference>
<evidence type="ECO:0000256" key="8">
    <source>
        <dbReference type="SAM" id="SignalP"/>
    </source>
</evidence>
<evidence type="ECO:0000256" key="1">
    <source>
        <dbReference type="ARBA" id="ARBA00004442"/>
    </source>
</evidence>
<evidence type="ECO:0000256" key="4">
    <source>
        <dbReference type="ARBA" id="ARBA00022452"/>
    </source>
</evidence>
<dbReference type="GO" id="GO:0015562">
    <property type="term" value="F:efflux transmembrane transporter activity"/>
    <property type="evidence" value="ECO:0007669"/>
    <property type="project" value="InterPro"/>
</dbReference>
<evidence type="ECO:0000256" key="3">
    <source>
        <dbReference type="ARBA" id="ARBA00022448"/>
    </source>
</evidence>
<comment type="similarity">
    <text evidence="2">Belongs to the outer membrane factor (OMF) (TC 1.B.17) family.</text>
</comment>
<dbReference type="Pfam" id="PF02321">
    <property type="entry name" value="OEP"/>
    <property type="match status" value="2"/>
</dbReference>
<comment type="subcellular location">
    <subcellularLocation>
        <location evidence="1">Cell outer membrane</location>
    </subcellularLocation>
</comment>
<dbReference type="EMBL" id="PCMW01000027">
    <property type="protein sequence ID" value="PDS25553.1"/>
    <property type="molecule type" value="Genomic_DNA"/>
</dbReference>
<proteinExistence type="inferred from homology"/>
<dbReference type="RefSeq" id="WP_097553683.1">
    <property type="nucleotide sequence ID" value="NZ_PCMW01000027.1"/>
</dbReference>
<keyword evidence="6" id="KW-0472">Membrane</keyword>
<dbReference type="AlphaFoldDB" id="A0A2H3KKD5"/>
<protein>
    <submittedName>
        <fullName evidence="9">Transporter</fullName>
    </submittedName>
</protein>
<reference evidence="9 10" key="1">
    <citation type="submission" date="2017-09" db="EMBL/GenBank/DDBJ databases">
        <title>Whole genomes of Flavobacteriaceae.</title>
        <authorList>
            <person name="Stine C."/>
            <person name="Li C."/>
            <person name="Tadesse D."/>
        </authorList>
    </citation>
    <scope>NUCLEOTIDE SEQUENCE [LARGE SCALE GENOMIC DNA]</scope>
    <source>
        <strain evidence="9 10">ATCC 35036</strain>
    </source>
</reference>
<keyword evidence="3" id="KW-0813">Transport</keyword>